<organism evidence="4 5">
    <name type="scientific">Scleromatobacter humisilvae</name>
    <dbReference type="NCBI Taxonomy" id="2897159"/>
    <lineage>
        <taxon>Bacteria</taxon>
        <taxon>Pseudomonadati</taxon>
        <taxon>Pseudomonadota</taxon>
        <taxon>Betaproteobacteria</taxon>
        <taxon>Burkholderiales</taxon>
        <taxon>Sphaerotilaceae</taxon>
        <taxon>Scleromatobacter</taxon>
    </lineage>
</organism>
<feature type="domain" description="SHSP" evidence="3">
    <location>
        <begin position="36"/>
        <end position="148"/>
    </location>
</feature>
<evidence type="ECO:0000256" key="1">
    <source>
        <dbReference type="PROSITE-ProRule" id="PRU00285"/>
    </source>
</evidence>
<dbReference type="InterPro" id="IPR008978">
    <property type="entry name" value="HSP20-like_chaperone"/>
</dbReference>
<proteinExistence type="inferred from homology"/>
<dbReference type="Proteomes" id="UP001139353">
    <property type="component" value="Unassembled WGS sequence"/>
</dbReference>
<dbReference type="Pfam" id="PF00011">
    <property type="entry name" value="HSP20"/>
    <property type="match status" value="1"/>
</dbReference>
<keyword evidence="5" id="KW-1185">Reference proteome</keyword>
<name>A0A9X1YJ05_9BURK</name>
<sequence>MIDTLRPQSLFDQLETMQRLLARSFGAEGAPGGIRAVGYGAFPEINVGRTPTSVEVFAFAPGLDASTLDVTIERNVLKISGARSAAIPKRDAQVQLYANERPDGGFSRAVSLPDDVDPLKVEATYRDGVLRVSVALSAAAQPQRIAVQ</sequence>
<evidence type="ECO:0000313" key="5">
    <source>
        <dbReference type="Proteomes" id="UP001139353"/>
    </source>
</evidence>
<reference evidence="4" key="1">
    <citation type="submission" date="2021-11" db="EMBL/GenBank/DDBJ databases">
        <title>BS-T2-15 a new species belonging to the Comamonadaceae family isolated from the soil of a French oak forest.</title>
        <authorList>
            <person name="Mieszkin S."/>
            <person name="Alain K."/>
        </authorList>
    </citation>
    <scope>NUCLEOTIDE SEQUENCE</scope>
    <source>
        <strain evidence="4">BS-T2-15</strain>
    </source>
</reference>
<dbReference type="CDD" id="cd06464">
    <property type="entry name" value="ACD_sHsps-like"/>
    <property type="match status" value="1"/>
</dbReference>
<dbReference type="Gene3D" id="2.60.40.790">
    <property type="match status" value="1"/>
</dbReference>
<gene>
    <name evidence="4" type="ORF">LPC04_06090</name>
</gene>
<dbReference type="AlphaFoldDB" id="A0A9X1YJ05"/>
<dbReference type="InterPro" id="IPR002068">
    <property type="entry name" value="A-crystallin/Hsp20_dom"/>
</dbReference>
<protein>
    <submittedName>
        <fullName evidence="4">Hsp20/alpha crystallin family protein</fullName>
    </submittedName>
</protein>
<dbReference type="EMBL" id="JAJLJH010000001">
    <property type="protein sequence ID" value="MCK9685282.1"/>
    <property type="molecule type" value="Genomic_DNA"/>
</dbReference>
<dbReference type="InterPro" id="IPR031107">
    <property type="entry name" value="Small_HSP"/>
</dbReference>
<dbReference type="RefSeq" id="WP_275681290.1">
    <property type="nucleotide sequence ID" value="NZ_JAJLJH010000001.1"/>
</dbReference>
<comment type="caution">
    <text evidence="4">The sequence shown here is derived from an EMBL/GenBank/DDBJ whole genome shotgun (WGS) entry which is preliminary data.</text>
</comment>
<accession>A0A9X1YJ05</accession>
<evidence type="ECO:0000256" key="2">
    <source>
        <dbReference type="RuleBase" id="RU003616"/>
    </source>
</evidence>
<dbReference type="SUPFAM" id="SSF49764">
    <property type="entry name" value="HSP20-like chaperones"/>
    <property type="match status" value="1"/>
</dbReference>
<evidence type="ECO:0000259" key="3">
    <source>
        <dbReference type="PROSITE" id="PS01031"/>
    </source>
</evidence>
<comment type="similarity">
    <text evidence="1 2">Belongs to the small heat shock protein (HSP20) family.</text>
</comment>
<evidence type="ECO:0000313" key="4">
    <source>
        <dbReference type="EMBL" id="MCK9685282.1"/>
    </source>
</evidence>
<dbReference type="PANTHER" id="PTHR11527">
    <property type="entry name" value="HEAT-SHOCK PROTEIN 20 FAMILY MEMBER"/>
    <property type="match status" value="1"/>
</dbReference>
<dbReference type="PROSITE" id="PS01031">
    <property type="entry name" value="SHSP"/>
    <property type="match status" value="1"/>
</dbReference>